<name>A0ABU8EPZ1_9GAMM</name>
<dbReference type="PRINTS" id="PR01607">
    <property type="entry name" value="APYRASEFAMLY"/>
</dbReference>
<dbReference type="Gene3D" id="3.60.21.10">
    <property type="match status" value="1"/>
</dbReference>
<dbReference type="InterPro" id="IPR013320">
    <property type="entry name" value="ConA-like_dom_sf"/>
</dbReference>
<keyword evidence="1" id="KW-0732">Signal</keyword>
<evidence type="ECO:0000259" key="2">
    <source>
        <dbReference type="Pfam" id="PF00149"/>
    </source>
</evidence>
<accession>A0ABU8EPZ1</accession>
<dbReference type="InterPro" id="IPR004843">
    <property type="entry name" value="Calcineurin-like_PHP"/>
</dbReference>
<dbReference type="PANTHER" id="PTHR11575">
    <property type="entry name" value="5'-NUCLEOTIDASE-RELATED"/>
    <property type="match status" value="1"/>
</dbReference>
<reference evidence="3 4" key="1">
    <citation type="submission" date="2023-12" db="EMBL/GenBank/DDBJ databases">
        <title>Friends and Foes: Symbiotic and Algicidal bacterial influence on Karenia brevis blooms.</title>
        <authorList>
            <person name="Fei C."/>
            <person name="Mohamed A.R."/>
            <person name="Booker A."/>
            <person name="Arshad M."/>
            <person name="Klass S."/>
            <person name="Ahn S."/>
            <person name="Gilbert P.M."/>
            <person name="Heil C.A."/>
            <person name="Martinez J.M."/>
            <person name="Amin S.A."/>
        </authorList>
    </citation>
    <scope>NUCLEOTIDE SEQUENCE [LARGE SCALE GENOMIC DNA]</scope>
    <source>
        <strain evidence="3 4">CE15</strain>
    </source>
</reference>
<dbReference type="InterPro" id="IPR029052">
    <property type="entry name" value="Metallo-depent_PP-like"/>
</dbReference>
<comment type="caution">
    <text evidence="3">The sequence shown here is derived from an EMBL/GenBank/DDBJ whole genome shotgun (WGS) entry which is preliminary data.</text>
</comment>
<keyword evidence="4" id="KW-1185">Reference proteome</keyword>
<dbReference type="RefSeq" id="WP_336434733.1">
    <property type="nucleotide sequence ID" value="NZ_JBAWKS010000001.1"/>
</dbReference>
<dbReference type="SUPFAM" id="SSF56300">
    <property type="entry name" value="Metallo-dependent phosphatases"/>
    <property type="match status" value="1"/>
</dbReference>
<dbReference type="Proteomes" id="UP001382455">
    <property type="component" value="Unassembled WGS sequence"/>
</dbReference>
<gene>
    <name evidence="3" type="ORF">WAE96_04745</name>
</gene>
<evidence type="ECO:0000313" key="3">
    <source>
        <dbReference type="EMBL" id="MEI4549023.1"/>
    </source>
</evidence>
<evidence type="ECO:0000256" key="1">
    <source>
        <dbReference type="SAM" id="SignalP"/>
    </source>
</evidence>
<dbReference type="Gene3D" id="2.60.120.200">
    <property type="match status" value="1"/>
</dbReference>
<dbReference type="PANTHER" id="PTHR11575:SF24">
    <property type="entry name" value="5'-NUCLEOTIDASE"/>
    <property type="match status" value="1"/>
</dbReference>
<feature type="signal peptide" evidence="1">
    <location>
        <begin position="1"/>
        <end position="20"/>
    </location>
</feature>
<proteinExistence type="predicted"/>
<dbReference type="Pfam" id="PF00149">
    <property type="entry name" value="Metallophos"/>
    <property type="match status" value="1"/>
</dbReference>
<sequence>MKTYKLLSSLLICLALSACGGGETEKVYVPDLEQGGVITPSMSLNASFDNGRMALRIPAGISDSDFTLKVSTSQSAPSTQTQQVISNTYTLSPEDKTLLNPIEMEVFVDLTEYQQGKVYLARLENTTWYPITSSVGAASVKANLSQLGRYAVLFEPKRELEISKVIGPECDTNANEQALRFIHVADLHSRFGYKEQLFSRIKGHYQNAKSTQPYTLFTNGGDDYEKGTVAEQISQGLATVDAIKAMKFDVRVVGNHDYAWGPAQLLDYANDDHAIVLASNTRYVGNDENGFAAVDFAAVQVGCLKVGFFGMTSVPWNELDEPLQTDPIPDFIPDFKMNWDWTSVAQGIVNTYREDVDFMVMLSHMGIGGDTRIAENITGVNLVLGGHTHGGESIQALDNGALVIQPNFFAQGLTDLTLTINTDSNTITNYDYKTYLTSNIDVVDQQMVGTIEQIMGRYAPDANTAIAFSENYPNEAQTAEILANATFFTHSVDAALFDPIQVQNRWTPGKLTQEKFHETYYVERQPSDTPGFNALYEVSVTGSELNQMRLAQPEWVFKLASDKSISNDKTYRVALQKGPAYNGNLFFSGVTLPTPTELSESWWALDQYARQRTSQCVHIDTNQPLNSCLEDNYVTIWNFNDLDAPFKADFGPSELSYFDPLNKDWGPKRSPFVSTSDANIADLPDGNSGVLAFGRHSPSQGLALKHNVPANGDFYQSNKVADYTLVMDIMWPQSSSNEFRGLLQTDPLNNDDADLFVDRDTNGVGITTRDSGFFGNLQANIWYRVAIVFYSAPENGVLKVFINGELVGEKDEGEIGERWALSNTLLLLTDDTYETEPGYLNALLFAGRSFDADEIANLGGPSKTMRFNQSTRALNQKVERHSESVATMAINPWLKQREKFFNSKK</sequence>
<dbReference type="EMBL" id="JBAWKS010000001">
    <property type="protein sequence ID" value="MEI4549023.1"/>
    <property type="molecule type" value="Genomic_DNA"/>
</dbReference>
<evidence type="ECO:0000313" key="4">
    <source>
        <dbReference type="Proteomes" id="UP001382455"/>
    </source>
</evidence>
<dbReference type="SUPFAM" id="SSF49899">
    <property type="entry name" value="Concanavalin A-like lectins/glucanases"/>
    <property type="match status" value="1"/>
</dbReference>
<feature type="chain" id="PRO_5045255148" evidence="1">
    <location>
        <begin position="21"/>
        <end position="905"/>
    </location>
</feature>
<dbReference type="InterPro" id="IPR006179">
    <property type="entry name" value="5_nucleotidase/apyrase"/>
</dbReference>
<feature type="domain" description="Calcineurin-like phosphoesterase" evidence="2">
    <location>
        <begin position="179"/>
        <end position="390"/>
    </location>
</feature>
<organism evidence="3 4">
    <name type="scientific">Pseudoalteromonas spongiae</name>
    <dbReference type="NCBI Taxonomy" id="298657"/>
    <lineage>
        <taxon>Bacteria</taxon>
        <taxon>Pseudomonadati</taxon>
        <taxon>Pseudomonadota</taxon>
        <taxon>Gammaproteobacteria</taxon>
        <taxon>Alteromonadales</taxon>
        <taxon>Pseudoalteromonadaceae</taxon>
        <taxon>Pseudoalteromonas</taxon>
    </lineage>
</organism>
<dbReference type="PROSITE" id="PS51257">
    <property type="entry name" value="PROKAR_LIPOPROTEIN"/>
    <property type="match status" value="1"/>
</dbReference>
<protein>
    <submittedName>
        <fullName evidence="3">Metallophosphoesterase</fullName>
    </submittedName>
</protein>